<dbReference type="PROSITE" id="PS51320">
    <property type="entry name" value="TIFY"/>
    <property type="match status" value="1"/>
</dbReference>
<feature type="compositionally biased region" description="Polar residues" evidence="3">
    <location>
        <begin position="91"/>
        <end position="100"/>
    </location>
</feature>
<dbReference type="InterPro" id="IPR040390">
    <property type="entry name" value="TIFY/JAZ"/>
</dbReference>
<evidence type="ECO:0000256" key="3">
    <source>
        <dbReference type="SAM" id="MobiDB-lite"/>
    </source>
</evidence>
<dbReference type="InterPro" id="IPR018467">
    <property type="entry name" value="CCT_CS"/>
</dbReference>
<dbReference type="eggNOG" id="ENOG502S434">
    <property type="taxonomic scope" value="Eukaryota"/>
</dbReference>
<dbReference type="Pfam" id="PF09425">
    <property type="entry name" value="Jas_motif"/>
    <property type="match status" value="1"/>
</dbReference>
<evidence type="ECO:0000256" key="2">
    <source>
        <dbReference type="RuleBase" id="RU369065"/>
    </source>
</evidence>
<protein>
    <recommendedName>
        <fullName evidence="2">Protein TIFY</fullName>
    </recommendedName>
    <alternativeName>
        <fullName evidence="2">Jasmonate ZIM domain-containing protein</fullName>
    </alternativeName>
</protein>
<dbReference type="Gramene" id="ERN07796">
    <property type="protein sequence ID" value="ERN07796"/>
    <property type="gene ID" value="AMTR_s00012p00148380"/>
</dbReference>
<keyword evidence="2" id="KW-0539">Nucleus</keyword>
<dbReference type="InterPro" id="IPR010399">
    <property type="entry name" value="Tify_dom"/>
</dbReference>
<comment type="subcellular location">
    <subcellularLocation>
        <location evidence="2">Nucleus</location>
    </subcellularLocation>
</comment>
<dbReference type="KEGG" id="atr:18436030"/>
<dbReference type="OrthoDB" id="782771at2759"/>
<comment type="domain">
    <text evidence="2">The jas domain is required for interaction with COI1.</text>
</comment>
<dbReference type="EMBL" id="KI393609">
    <property type="protein sequence ID" value="ERN07796.1"/>
    <property type="molecule type" value="Genomic_DNA"/>
</dbReference>
<proteinExistence type="inferred from homology"/>
<dbReference type="PANTHER" id="PTHR33077:SF17">
    <property type="entry name" value="PROTEIN TIFY 5B"/>
    <property type="match status" value="1"/>
</dbReference>
<comment type="similarity">
    <text evidence="1 2">Belongs to the TIFY/JAZ family.</text>
</comment>
<organism evidence="5 6">
    <name type="scientific">Amborella trichopoda</name>
    <dbReference type="NCBI Taxonomy" id="13333"/>
    <lineage>
        <taxon>Eukaryota</taxon>
        <taxon>Viridiplantae</taxon>
        <taxon>Streptophyta</taxon>
        <taxon>Embryophyta</taxon>
        <taxon>Tracheophyta</taxon>
        <taxon>Spermatophyta</taxon>
        <taxon>Magnoliopsida</taxon>
        <taxon>Amborellales</taxon>
        <taxon>Amborellaceae</taxon>
        <taxon>Amborella</taxon>
    </lineage>
</organism>
<evidence type="ECO:0000313" key="6">
    <source>
        <dbReference type="Proteomes" id="UP000017836"/>
    </source>
</evidence>
<evidence type="ECO:0000256" key="1">
    <source>
        <dbReference type="ARBA" id="ARBA00008614"/>
    </source>
</evidence>
<evidence type="ECO:0000313" key="5">
    <source>
        <dbReference type="EMBL" id="ERN07796.1"/>
    </source>
</evidence>
<feature type="region of interest" description="Disordered" evidence="3">
    <location>
        <begin position="86"/>
        <end position="111"/>
    </location>
</feature>
<dbReference type="Pfam" id="PF06200">
    <property type="entry name" value="tify"/>
    <property type="match status" value="1"/>
</dbReference>
<dbReference type="STRING" id="13333.W1PJG5"/>
<comment type="function">
    <text evidence="2">Repressor of jasmonate responses.</text>
</comment>
<sequence length="154" mass="16952">MGSKYSDIALDLDISSPLSVLFQPLPGLTLSPSSFRTREEARNTTTQQEQLTIFYNGRVSVSHVTQGQASAILGLATEEDVDTTLRISPIDGNNNNTIVESSSDQSSDSSIPPFLLCQQPHMGFSAAAATGMKHSLQRFLQKRKRLHKNSPYRR</sequence>
<accession>W1PJG5</accession>
<feature type="compositionally biased region" description="Low complexity" evidence="3">
    <location>
        <begin position="101"/>
        <end position="110"/>
    </location>
</feature>
<dbReference type="AlphaFoldDB" id="W1PJG5"/>
<reference evidence="6" key="1">
    <citation type="journal article" date="2013" name="Science">
        <title>The Amborella genome and the evolution of flowering plants.</title>
        <authorList>
            <consortium name="Amborella Genome Project"/>
        </authorList>
    </citation>
    <scope>NUCLEOTIDE SEQUENCE [LARGE SCALE GENOMIC DNA]</scope>
</reference>
<dbReference type="PANTHER" id="PTHR33077">
    <property type="entry name" value="PROTEIN TIFY 4A-RELATED-RELATED"/>
    <property type="match status" value="1"/>
</dbReference>
<dbReference type="GO" id="GO:2000022">
    <property type="term" value="P:regulation of jasmonic acid mediated signaling pathway"/>
    <property type="evidence" value="ECO:0000318"/>
    <property type="project" value="GO_Central"/>
</dbReference>
<keyword evidence="6" id="KW-1185">Reference proteome</keyword>
<dbReference type="SMART" id="SM00979">
    <property type="entry name" value="TIFY"/>
    <property type="match status" value="1"/>
</dbReference>
<name>W1PJG5_AMBTC</name>
<gene>
    <name evidence="5" type="ORF">AMTR_s00012p00148380</name>
</gene>
<feature type="domain" description="Tify" evidence="4">
    <location>
        <begin position="44"/>
        <end position="78"/>
    </location>
</feature>
<keyword evidence="2" id="KW-1184">Jasmonic acid signaling pathway</keyword>
<dbReference type="GO" id="GO:0009611">
    <property type="term" value="P:response to wounding"/>
    <property type="evidence" value="ECO:0000318"/>
    <property type="project" value="GO_Central"/>
</dbReference>
<dbReference type="GO" id="GO:0005634">
    <property type="term" value="C:nucleus"/>
    <property type="evidence" value="ECO:0000318"/>
    <property type="project" value="GO_Central"/>
</dbReference>
<dbReference type="GO" id="GO:0031347">
    <property type="term" value="P:regulation of defense response"/>
    <property type="evidence" value="ECO:0000318"/>
    <property type="project" value="GO_Central"/>
</dbReference>
<dbReference type="Proteomes" id="UP000017836">
    <property type="component" value="Unassembled WGS sequence"/>
</dbReference>
<dbReference type="HOGENOM" id="CLU_1706633_0_0_1"/>
<evidence type="ECO:0000259" key="4">
    <source>
        <dbReference type="PROSITE" id="PS51320"/>
    </source>
</evidence>